<accession>E6QWD5</accession>
<sequence>MPAKIKRRRSFGVLIFNPFSLLV</sequence>
<evidence type="ECO:0000313" key="1">
    <source>
        <dbReference type="EMBL" id="CBI11558.1"/>
    </source>
</evidence>
<dbReference type="AlphaFoldDB" id="E6QWD5"/>
<dbReference type="EMBL" id="CABR01000151">
    <property type="protein sequence ID" value="CBI11558.1"/>
    <property type="molecule type" value="Genomic_DNA"/>
</dbReference>
<organism evidence="1">
    <name type="scientific">mine drainage metagenome</name>
    <dbReference type="NCBI Taxonomy" id="410659"/>
    <lineage>
        <taxon>unclassified sequences</taxon>
        <taxon>metagenomes</taxon>
        <taxon>ecological metagenomes</taxon>
    </lineage>
</organism>
<protein>
    <submittedName>
        <fullName evidence="1">Uncharacterized protein</fullName>
    </submittedName>
</protein>
<comment type="caution">
    <text evidence="1">The sequence shown here is derived from an EMBL/GenBank/DDBJ whole genome shotgun (WGS) entry which is preliminary data.</text>
</comment>
<reference evidence="1" key="1">
    <citation type="submission" date="2009-10" db="EMBL/GenBank/DDBJ databases">
        <title>Diversity of trophic interactions inside an arsenic-rich microbial ecosystem.</title>
        <authorList>
            <person name="Bertin P.N."/>
            <person name="Heinrich-Salmeron A."/>
            <person name="Pelletier E."/>
            <person name="Goulhen-Chollet F."/>
            <person name="Arsene-Ploetze F."/>
            <person name="Gallien S."/>
            <person name="Calteau A."/>
            <person name="Vallenet D."/>
            <person name="Casiot C."/>
            <person name="Chane-Woon-Ming B."/>
            <person name="Giloteaux L."/>
            <person name="Barakat M."/>
            <person name="Bonnefoy V."/>
            <person name="Bruneel O."/>
            <person name="Chandler M."/>
            <person name="Cleiss J."/>
            <person name="Duran R."/>
            <person name="Elbaz-Poulichet F."/>
            <person name="Fonknechten N."/>
            <person name="Lauga B."/>
            <person name="Mornico D."/>
            <person name="Ortet P."/>
            <person name="Schaeffer C."/>
            <person name="Siguier P."/>
            <person name="Alexander Thil Smith A."/>
            <person name="Van Dorsselaer A."/>
            <person name="Weissenbach J."/>
            <person name="Medigue C."/>
            <person name="Le Paslier D."/>
        </authorList>
    </citation>
    <scope>NUCLEOTIDE SEQUENCE</scope>
</reference>
<gene>
    <name evidence="1" type="ORF">CARN7_2392</name>
</gene>
<proteinExistence type="predicted"/>
<name>E6QWD5_9ZZZZ</name>